<dbReference type="AlphaFoldDB" id="A0A927EXH9"/>
<dbReference type="InterPro" id="IPR050966">
    <property type="entry name" value="Glutamyl_endopeptidase"/>
</dbReference>
<reference evidence="3" key="1">
    <citation type="submission" date="2020-09" db="EMBL/GenBank/DDBJ databases">
        <title>Secondary metabolite and genome analysis of marine Streptomyces chumphonensis KK1-2T.</title>
        <authorList>
            <person name="Phongsopitanun W."/>
            <person name="Kanchanasin P."/>
            <person name="Pittayakhajonwut P."/>
            <person name="Suwanborirux K."/>
            <person name="Tanasupawat S."/>
        </authorList>
    </citation>
    <scope>NUCLEOTIDE SEQUENCE</scope>
    <source>
        <strain evidence="3">KK1-2</strain>
    </source>
</reference>
<accession>A0A927EXH9</accession>
<dbReference type="InterPro" id="IPR009003">
    <property type="entry name" value="Peptidase_S1_PA"/>
</dbReference>
<organism evidence="3 4">
    <name type="scientific">Streptomyces chumphonensis</name>
    <dbReference type="NCBI Taxonomy" id="1214925"/>
    <lineage>
        <taxon>Bacteria</taxon>
        <taxon>Bacillati</taxon>
        <taxon>Actinomycetota</taxon>
        <taxon>Actinomycetes</taxon>
        <taxon>Kitasatosporales</taxon>
        <taxon>Streptomycetaceae</taxon>
        <taxon>Streptomyces</taxon>
    </lineage>
</organism>
<evidence type="ECO:0000313" key="4">
    <source>
        <dbReference type="Proteomes" id="UP000632289"/>
    </source>
</evidence>
<protein>
    <submittedName>
        <fullName evidence="3">Trypsin-like peptidase domain-containing protein</fullName>
    </submittedName>
</protein>
<comment type="caution">
    <text evidence="3">The sequence shown here is derived from an EMBL/GenBank/DDBJ whole genome shotgun (WGS) entry which is preliminary data.</text>
</comment>
<evidence type="ECO:0000256" key="1">
    <source>
        <dbReference type="ARBA" id="ARBA00022729"/>
    </source>
</evidence>
<dbReference type="Pfam" id="PF13365">
    <property type="entry name" value="Trypsin_2"/>
    <property type="match status" value="1"/>
</dbReference>
<sequence length="286" mass="29012">MEHIRTATAALATVFATIAVAGTTGPPELPTRTAGAQGEPWAGGGVATVGKLVTQLADGRVGICSGAIVDSPSGSVIATAAHCLTSPRHPGRPHRAWFAPGHEADGSGRAGSAPQDATAGGVMETGWKVVSYHTPPGWDVNRRLEDILPHDYAFVTVERRDGRTIQDAYGANALDYAPVDAAAPVLPMGYPAAAPFDGATLAHCSGRAELLTARTAHAANVGGLLLAPCRLSRGASGGPWLQHYDAATQSGTVVGVMSVGSEDGRVLGRPYPAGAGRALFAEAAAA</sequence>
<dbReference type="SUPFAM" id="SSF50494">
    <property type="entry name" value="Trypsin-like serine proteases"/>
    <property type="match status" value="1"/>
</dbReference>
<keyword evidence="1 2" id="KW-0732">Signal</keyword>
<dbReference type="EMBL" id="JACXYU010000004">
    <property type="protein sequence ID" value="MBD3931854.1"/>
    <property type="molecule type" value="Genomic_DNA"/>
</dbReference>
<evidence type="ECO:0000313" key="3">
    <source>
        <dbReference type="EMBL" id="MBD3931854.1"/>
    </source>
</evidence>
<feature type="signal peptide" evidence="2">
    <location>
        <begin position="1"/>
        <end position="21"/>
    </location>
</feature>
<dbReference type="PANTHER" id="PTHR15462">
    <property type="entry name" value="SERINE PROTEASE"/>
    <property type="match status" value="1"/>
</dbReference>
<gene>
    <name evidence="3" type="ORF">IF129_09800</name>
</gene>
<name>A0A927EXH9_9ACTN</name>
<feature type="chain" id="PRO_5039422406" evidence="2">
    <location>
        <begin position="22"/>
        <end position="286"/>
    </location>
</feature>
<dbReference type="Proteomes" id="UP000632289">
    <property type="component" value="Unassembled WGS sequence"/>
</dbReference>
<dbReference type="Gene3D" id="2.40.10.10">
    <property type="entry name" value="Trypsin-like serine proteases"/>
    <property type="match status" value="2"/>
</dbReference>
<dbReference type="InterPro" id="IPR043504">
    <property type="entry name" value="Peptidase_S1_PA_chymotrypsin"/>
</dbReference>
<proteinExistence type="predicted"/>
<dbReference type="RefSeq" id="WP_191209174.1">
    <property type="nucleotide sequence ID" value="NZ_BAABKL010000036.1"/>
</dbReference>
<keyword evidence="4" id="KW-1185">Reference proteome</keyword>
<evidence type="ECO:0000256" key="2">
    <source>
        <dbReference type="SAM" id="SignalP"/>
    </source>
</evidence>